<proteinExistence type="predicted"/>
<protein>
    <submittedName>
        <fullName evidence="2">Uncharacterized protein</fullName>
    </submittedName>
</protein>
<sequence>MSATLQILGWKSEGLRCPDHEISCLKASGQPHAITLIQMPNGTGKTTTLTLLRNALSGRWATQAPTSSELRKLQKKGGAPTGLFEVKLMMNQQRVTIRLEFDFEAGRVRYRTTRGSGQMEKFDPPPNFRRFLNTDFVDFFVFDGELAAHLLDDKYTDANSVVEALFQLSTLQKAGEKVADYWERHAEEKGDEQAKKKRETKLGRIRTRLIELKRERRRISKERDEASAKLDAQRVLYNEEIAKGQTSEREMKEAQDNLEKAQSEVREHAFTVLDSMRVPHRLSTSFAEAIYELKRNLDRAKLPGTAAREFFQDLSNEERCVCGTPIDDKLRETIRERAANYLGSDEVGFLNAMKTDIEEAVGVSRDAPAAALHAEIADLNSKVSTERNANNVLDALRVAAERADPRVQAAKEEIERLEKLVGDFEDQLERFEDKDNQQALDSTWGIDVMQKRLEAAEEKLAKTSETLELRRRRDLLKRVLNRAHGLAREGVMTEVCAEANTKIGELMPDNDIRIERIEHCLVLDGQEGGSVGETLSVAYGFLATLFDRSDHTLPFIVDSPAGPIDLAVRPKIGQLVPRLTSQFVAFTISSERTQFVPWLKRASHEPIQYLTVFRRGKPEIERQAHATGDVVETIDGLKVAGEAFFNGFQLEEEEAA</sequence>
<comment type="caution">
    <text evidence="2">The sequence shown here is derived from an EMBL/GenBank/DDBJ whole genome shotgun (WGS) entry which is preliminary data.</text>
</comment>
<evidence type="ECO:0000313" key="2">
    <source>
        <dbReference type="EMBL" id="KWV59185.1"/>
    </source>
</evidence>
<dbReference type="AlphaFoldDB" id="A0A109K1Y6"/>
<dbReference type="Proteomes" id="UP000068164">
    <property type="component" value="Unassembled WGS sequence"/>
</dbReference>
<dbReference type="OrthoDB" id="5172094at2"/>
<dbReference type="SUPFAM" id="SSF52540">
    <property type="entry name" value="P-loop containing nucleoside triphosphate hydrolases"/>
    <property type="match status" value="1"/>
</dbReference>
<evidence type="ECO:0000256" key="1">
    <source>
        <dbReference type="SAM" id="Coils"/>
    </source>
</evidence>
<dbReference type="Gene3D" id="3.40.50.300">
    <property type="entry name" value="P-loop containing nucleotide triphosphate hydrolases"/>
    <property type="match status" value="2"/>
</dbReference>
<name>A0A109K1Y6_9HYPH</name>
<gene>
    <name evidence="2" type="ORF">AS026_29220</name>
</gene>
<dbReference type="InterPro" id="IPR027417">
    <property type="entry name" value="P-loop_NTPase"/>
</dbReference>
<dbReference type="RefSeq" id="WP_028748382.1">
    <property type="nucleotide sequence ID" value="NZ_LNCD01000014.1"/>
</dbReference>
<accession>A0A109K1Y6</accession>
<reference evidence="2 3" key="1">
    <citation type="submission" date="2015-11" db="EMBL/GenBank/DDBJ databases">
        <title>Draft Genome Sequence of the Strain BR 10423 (Rhizobium sp.) isolated from nodules of Mimosa pudica.</title>
        <authorList>
            <person name="Barauna A.C."/>
            <person name="Zilli J.E."/>
            <person name="Simoes-Araujo J.L."/>
            <person name="Reis V.M."/>
            <person name="James E.K."/>
            <person name="Reis F.B.Jr."/>
            <person name="Rouws L.F."/>
            <person name="Passos S.R."/>
            <person name="Gois S.R."/>
        </authorList>
    </citation>
    <scope>NUCLEOTIDE SEQUENCE [LARGE SCALE GENOMIC DNA]</scope>
    <source>
        <strain evidence="2 3">BR10423</strain>
    </source>
</reference>
<evidence type="ECO:0000313" key="3">
    <source>
        <dbReference type="Proteomes" id="UP000068164"/>
    </source>
</evidence>
<feature type="coiled-coil region" evidence="1">
    <location>
        <begin position="202"/>
        <end position="271"/>
    </location>
</feature>
<feature type="coiled-coil region" evidence="1">
    <location>
        <begin position="400"/>
        <end position="473"/>
    </location>
</feature>
<keyword evidence="3" id="KW-1185">Reference proteome</keyword>
<keyword evidence="1" id="KW-0175">Coiled coil</keyword>
<dbReference type="EMBL" id="LNCD01000014">
    <property type="protein sequence ID" value="KWV59185.1"/>
    <property type="molecule type" value="Genomic_DNA"/>
</dbReference>
<organism evidence="2 3">
    <name type="scientific">Rhizobium altiplani</name>
    <dbReference type="NCBI Taxonomy" id="1864509"/>
    <lineage>
        <taxon>Bacteria</taxon>
        <taxon>Pseudomonadati</taxon>
        <taxon>Pseudomonadota</taxon>
        <taxon>Alphaproteobacteria</taxon>
        <taxon>Hyphomicrobiales</taxon>
        <taxon>Rhizobiaceae</taxon>
        <taxon>Rhizobium/Agrobacterium group</taxon>
        <taxon>Rhizobium</taxon>
    </lineage>
</organism>